<keyword evidence="1" id="KW-0732">Signal</keyword>
<evidence type="ECO:0000313" key="2">
    <source>
        <dbReference type="EMBL" id="VFJ54314.1"/>
    </source>
</evidence>
<feature type="signal peptide" evidence="1">
    <location>
        <begin position="1"/>
        <end position="23"/>
    </location>
</feature>
<proteinExistence type="predicted"/>
<gene>
    <name evidence="3" type="ORF">BECKFM1743B_GA0114221_1013310</name>
    <name evidence="2" type="ORF">BECKFM1743C_GA0114222_101379</name>
</gene>
<dbReference type="EMBL" id="CAADFA010000137">
    <property type="protein sequence ID" value="VFJ54314.1"/>
    <property type="molecule type" value="Genomic_DNA"/>
</dbReference>
<evidence type="ECO:0000256" key="1">
    <source>
        <dbReference type="SAM" id="SignalP"/>
    </source>
</evidence>
<accession>A0A450SL38</accession>
<sequence>MNRLLQSIALGALWTVVSFTAVAIPDNPCGSNIQYIVTMLDKVPPKYGAPVSVGVWTNSFPAPSHQRRRKSI</sequence>
<evidence type="ECO:0000313" key="3">
    <source>
        <dbReference type="EMBL" id="VFK10225.1"/>
    </source>
</evidence>
<feature type="chain" id="PRO_5036354132" evidence="1">
    <location>
        <begin position="24"/>
        <end position="72"/>
    </location>
</feature>
<dbReference type="EMBL" id="CAADFL010000133">
    <property type="protein sequence ID" value="VFK10225.1"/>
    <property type="molecule type" value="Genomic_DNA"/>
</dbReference>
<name>A0A450SL38_9GAMM</name>
<organism evidence="2">
    <name type="scientific">Candidatus Kentrum sp. FM</name>
    <dbReference type="NCBI Taxonomy" id="2126340"/>
    <lineage>
        <taxon>Bacteria</taxon>
        <taxon>Pseudomonadati</taxon>
        <taxon>Pseudomonadota</taxon>
        <taxon>Gammaproteobacteria</taxon>
        <taxon>Candidatus Kentrum</taxon>
    </lineage>
</organism>
<dbReference type="AlphaFoldDB" id="A0A450SL38"/>
<protein>
    <submittedName>
        <fullName evidence="2">Uncharacterized protein</fullName>
    </submittedName>
</protein>
<reference evidence="2" key="1">
    <citation type="submission" date="2019-02" db="EMBL/GenBank/DDBJ databases">
        <authorList>
            <person name="Gruber-Vodicka R. H."/>
            <person name="Seah K. B. B."/>
        </authorList>
    </citation>
    <scope>NUCLEOTIDE SEQUENCE</scope>
    <source>
        <strain evidence="3">BECK_BZ164</strain>
        <strain evidence="2">BECK_BZ165</strain>
    </source>
</reference>